<dbReference type="Gene3D" id="1.10.510.10">
    <property type="entry name" value="Transferase(Phosphotransferase) domain 1"/>
    <property type="match status" value="2"/>
</dbReference>
<evidence type="ECO:0000256" key="13">
    <source>
        <dbReference type="ARBA" id="ARBA00023136"/>
    </source>
</evidence>
<keyword evidence="14" id="KW-0675">Receptor</keyword>
<dbReference type="SMART" id="SM00220">
    <property type="entry name" value="S_TKc"/>
    <property type="match status" value="2"/>
</dbReference>
<dbReference type="InterPro" id="IPR045272">
    <property type="entry name" value="ANXUR1/2-like"/>
</dbReference>
<feature type="domain" description="Protein kinase" evidence="17">
    <location>
        <begin position="19"/>
        <end position="288"/>
    </location>
</feature>
<reference evidence="18 19" key="1">
    <citation type="submission" date="2024-04" db="EMBL/GenBank/DDBJ databases">
        <title>The reference genome of an endangered Asteraceae, Deinandra increscens subsp. villosa, native to the Central Coast of California.</title>
        <authorList>
            <person name="Guilliams M."/>
            <person name="Hasenstab-Lehman K."/>
            <person name="Meyer R."/>
            <person name="Mcevoy S."/>
        </authorList>
    </citation>
    <scope>NUCLEOTIDE SEQUENCE [LARGE SCALE GENOMIC DNA]</scope>
    <source>
        <tissue evidence="18">Leaf</tissue>
    </source>
</reference>
<evidence type="ECO:0000256" key="1">
    <source>
        <dbReference type="ARBA" id="ARBA00004251"/>
    </source>
</evidence>
<dbReference type="InterPro" id="IPR000719">
    <property type="entry name" value="Prot_kinase_dom"/>
</dbReference>
<feature type="binding site" evidence="16">
    <location>
        <position position="51"/>
    </location>
    <ligand>
        <name>ATP</name>
        <dbReference type="ChEBI" id="CHEBI:30616"/>
    </ligand>
</feature>
<dbReference type="InterPro" id="IPR001245">
    <property type="entry name" value="Ser-Thr/Tyr_kinase_cat_dom"/>
</dbReference>
<keyword evidence="15" id="KW-0325">Glycoprotein</keyword>
<comment type="similarity">
    <text evidence="2">In the N-terminal section; belongs to the leguminous lectin family.</text>
</comment>
<evidence type="ECO:0000256" key="4">
    <source>
        <dbReference type="ARBA" id="ARBA00022475"/>
    </source>
</evidence>
<keyword evidence="19" id="KW-1185">Reference proteome</keyword>
<evidence type="ECO:0000256" key="12">
    <source>
        <dbReference type="ARBA" id="ARBA00022989"/>
    </source>
</evidence>
<feature type="binding site" evidence="16">
    <location>
        <position position="372"/>
    </location>
    <ligand>
        <name>ATP</name>
        <dbReference type="ChEBI" id="CHEBI:30616"/>
    </ligand>
</feature>
<dbReference type="InterPro" id="IPR011009">
    <property type="entry name" value="Kinase-like_dom_sf"/>
</dbReference>
<comment type="similarity">
    <text evidence="3">In the C-terminal section; belongs to the protein kinase superfamily. Ser/Thr protein kinase family.</text>
</comment>
<dbReference type="Gene3D" id="3.30.200.20">
    <property type="entry name" value="Phosphorylase Kinase, domain 1"/>
    <property type="match status" value="2"/>
</dbReference>
<evidence type="ECO:0000259" key="17">
    <source>
        <dbReference type="PROSITE" id="PS50011"/>
    </source>
</evidence>
<evidence type="ECO:0000256" key="14">
    <source>
        <dbReference type="ARBA" id="ARBA00023170"/>
    </source>
</evidence>
<evidence type="ECO:0000256" key="7">
    <source>
        <dbReference type="ARBA" id="ARBA00022692"/>
    </source>
</evidence>
<evidence type="ECO:0000313" key="19">
    <source>
        <dbReference type="Proteomes" id="UP001408789"/>
    </source>
</evidence>
<dbReference type="GO" id="GO:0004674">
    <property type="term" value="F:protein serine/threonine kinase activity"/>
    <property type="evidence" value="ECO:0007669"/>
    <property type="project" value="UniProtKB-KW"/>
</dbReference>
<dbReference type="PROSITE" id="PS00108">
    <property type="entry name" value="PROTEIN_KINASE_ST"/>
    <property type="match status" value="2"/>
</dbReference>
<keyword evidence="5" id="KW-0723">Serine/threonine-protein kinase</keyword>
<sequence>MEKWEHLRIPFADIEHATNSFQKEIGRGGYGSVYEGELPFKGKLTKIAVKKLRGEYGQGLKEFLTEIDLLSGQQHENIITLLGFCDRGNEKIIVYEHAEHGSLDRYIRCTDTTKYTLTWLERLKIVVDVARGLDHLHNHLRNNQVIIHRDMKSSNILLDHNLVAKISDLGLSKSTFSGFDRTTVISYACGTIGYLEPEYIRYGFVSKKSDVYSFGMVLFEVLCGRLCTVRDKDGILLLADVVKEHYDDNKLDMLIDPSLLEQMSQDTLSRYSTIAYKCLLGRKQRPLIDVVKKELEEILKFEGEEIRRLKGVSISCEEKNIASDECLKKLIVYSLDEIKVATFGFAFGNLLGEGVFGKVYHGNISGREVAMKRIHKNEEQLYLRFLKEIKLLSACDHVNIISLVGYCDEGDERILVYEYMPNGSLDDYLYKGKDITPRLTVEQRLKICIGAANGLSYLHSHTHFIIIHRDVKPYNILLDRNLVPKISGFMSSSTHGIGPTISHKSNHRIEGTEGYLAPECFELNYKLSQTADVYAFGVTLLEVLCERPPWKRLVLLALPLLMKGELESLTPKHVKANISPECLRECENLIRSCLEKDPNERPVIGEVVERLELALRLQI</sequence>
<keyword evidence="11 16" id="KW-0067">ATP-binding</keyword>
<evidence type="ECO:0000256" key="6">
    <source>
        <dbReference type="ARBA" id="ARBA00022679"/>
    </source>
</evidence>
<accession>A0AAP0C5V0</accession>
<feature type="domain" description="Protein kinase" evidence="17">
    <location>
        <begin position="345"/>
        <end position="615"/>
    </location>
</feature>
<dbReference type="PANTHER" id="PTHR27003:SF361">
    <property type="entry name" value="PROTEIN KINASE DOMAIN-CONTAINING PROTEIN"/>
    <property type="match status" value="1"/>
</dbReference>
<dbReference type="GO" id="GO:0002229">
    <property type="term" value="P:defense response to oomycetes"/>
    <property type="evidence" value="ECO:0007669"/>
    <property type="project" value="UniProtKB-ARBA"/>
</dbReference>
<dbReference type="InterPro" id="IPR008271">
    <property type="entry name" value="Ser/Thr_kinase_AS"/>
</dbReference>
<dbReference type="AlphaFoldDB" id="A0AAP0C5V0"/>
<evidence type="ECO:0000256" key="5">
    <source>
        <dbReference type="ARBA" id="ARBA00022527"/>
    </source>
</evidence>
<evidence type="ECO:0000256" key="16">
    <source>
        <dbReference type="PROSITE-ProRule" id="PRU10141"/>
    </source>
</evidence>
<gene>
    <name evidence="18" type="ORF">SSX86_030860</name>
</gene>
<keyword evidence="12" id="KW-1133">Transmembrane helix</keyword>
<organism evidence="18 19">
    <name type="scientific">Deinandra increscens subsp. villosa</name>
    <dbReference type="NCBI Taxonomy" id="3103831"/>
    <lineage>
        <taxon>Eukaryota</taxon>
        <taxon>Viridiplantae</taxon>
        <taxon>Streptophyta</taxon>
        <taxon>Embryophyta</taxon>
        <taxon>Tracheophyta</taxon>
        <taxon>Spermatophyta</taxon>
        <taxon>Magnoliopsida</taxon>
        <taxon>eudicotyledons</taxon>
        <taxon>Gunneridae</taxon>
        <taxon>Pentapetalae</taxon>
        <taxon>asterids</taxon>
        <taxon>campanulids</taxon>
        <taxon>Asterales</taxon>
        <taxon>Asteraceae</taxon>
        <taxon>Asteroideae</taxon>
        <taxon>Heliantheae alliance</taxon>
        <taxon>Madieae</taxon>
        <taxon>Madiinae</taxon>
        <taxon>Deinandra</taxon>
    </lineage>
</organism>
<evidence type="ECO:0000313" key="18">
    <source>
        <dbReference type="EMBL" id="KAK9050170.1"/>
    </source>
</evidence>
<dbReference type="InterPro" id="IPR017441">
    <property type="entry name" value="Protein_kinase_ATP_BS"/>
</dbReference>
<dbReference type="SUPFAM" id="SSF56112">
    <property type="entry name" value="Protein kinase-like (PK-like)"/>
    <property type="match status" value="2"/>
</dbReference>
<name>A0AAP0C5V0_9ASTR</name>
<evidence type="ECO:0000256" key="2">
    <source>
        <dbReference type="ARBA" id="ARBA00008536"/>
    </source>
</evidence>
<evidence type="ECO:0000256" key="11">
    <source>
        <dbReference type="ARBA" id="ARBA00022840"/>
    </source>
</evidence>
<dbReference type="PROSITE" id="PS00107">
    <property type="entry name" value="PROTEIN_KINASE_ATP"/>
    <property type="match status" value="2"/>
</dbReference>
<protein>
    <recommendedName>
        <fullName evidence="17">Protein kinase domain-containing protein</fullName>
    </recommendedName>
</protein>
<keyword evidence="9 16" id="KW-0547">Nucleotide-binding</keyword>
<dbReference type="GO" id="GO:0004714">
    <property type="term" value="F:transmembrane receptor protein tyrosine kinase activity"/>
    <property type="evidence" value="ECO:0007669"/>
    <property type="project" value="InterPro"/>
</dbReference>
<keyword evidence="13" id="KW-0472">Membrane</keyword>
<evidence type="ECO:0000256" key="15">
    <source>
        <dbReference type="ARBA" id="ARBA00023180"/>
    </source>
</evidence>
<dbReference type="EMBL" id="JBCNJP010003028">
    <property type="protein sequence ID" value="KAK9050170.1"/>
    <property type="molecule type" value="Genomic_DNA"/>
</dbReference>
<dbReference type="Pfam" id="PF00069">
    <property type="entry name" value="Pkinase"/>
    <property type="match status" value="1"/>
</dbReference>
<comment type="caution">
    <text evidence="18">The sequence shown here is derived from an EMBL/GenBank/DDBJ whole genome shotgun (WGS) entry which is preliminary data.</text>
</comment>
<dbReference type="Pfam" id="PF07714">
    <property type="entry name" value="PK_Tyr_Ser-Thr"/>
    <property type="match status" value="1"/>
</dbReference>
<keyword evidence="10" id="KW-0418">Kinase</keyword>
<dbReference type="GO" id="GO:0005886">
    <property type="term" value="C:plasma membrane"/>
    <property type="evidence" value="ECO:0007669"/>
    <property type="project" value="UniProtKB-SubCell"/>
</dbReference>
<evidence type="ECO:0000256" key="10">
    <source>
        <dbReference type="ARBA" id="ARBA00022777"/>
    </source>
</evidence>
<evidence type="ECO:0000256" key="9">
    <source>
        <dbReference type="ARBA" id="ARBA00022741"/>
    </source>
</evidence>
<keyword evidence="4" id="KW-1003">Cell membrane</keyword>
<proteinExistence type="inferred from homology"/>
<keyword evidence="6" id="KW-0808">Transferase</keyword>
<comment type="subcellular location">
    <subcellularLocation>
        <location evidence="1">Cell membrane</location>
        <topology evidence="1">Single-pass type I membrane protein</topology>
    </subcellularLocation>
</comment>
<dbReference type="PANTHER" id="PTHR27003">
    <property type="entry name" value="OS07G0166700 PROTEIN"/>
    <property type="match status" value="1"/>
</dbReference>
<dbReference type="PROSITE" id="PS50011">
    <property type="entry name" value="PROTEIN_KINASE_DOM"/>
    <property type="match status" value="2"/>
</dbReference>
<keyword evidence="7" id="KW-0812">Transmembrane</keyword>
<evidence type="ECO:0000256" key="8">
    <source>
        <dbReference type="ARBA" id="ARBA00022729"/>
    </source>
</evidence>
<keyword evidence="8" id="KW-0732">Signal</keyword>
<evidence type="ECO:0000256" key="3">
    <source>
        <dbReference type="ARBA" id="ARBA00010217"/>
    </source>
</evidence>
<dbReference type="GO" id="GO:0009506">
    <property type="term" value="C:plasmodesma"/>
    <property type="evidence" value="ECO:0007669"/>
    <property type="project" value="TreeGrafter"/>
</dbReference>
<dbReference type="GO" id="GO:0005524">
    <property type="term" value="F:ATP binding"/>
    <property type="evidence" value="ECO:0007669"/>
    <property type="project" value="UniProtKB-UniRule"/>
</dbReference>
<dbReference type="Proteomes" id="UP001408789">
    <property type="component" value="Unassembled WGS sequence"/>
</dbReference>
<dbReference type="FunFam" id="1.10.510.10:FF:000240">
    <property type="entry name" value="Lectin-domain containing receptor kinase A4.3"/>
    <property type="match status" value="1"/>
</dbReference>